<evidence type="ECO:0000313" key="2">
    <source>
        <dbReference type="EMBL" id="CAG9979417.1"/>
    </source>
</evidence>
<proteinExistence type="predicted"/>
<evidence type="ECO:0000313" key="3">
    <source>
        <dbReference type="Proteomes" id="UP000754883"/>
    </source>
</evidence>
<keyword evidence="3" id="KW-1185">Reference proteome</keyword>
<accession>A0A9N9U1Z9</accession>
<dbReference type="Proteomes" id="UP000754883">
    <property type="component" value="Unassembled WGS sequence"/>
</dbReference>
<sequence>MLPSRHVREPPSELAGAKSGHGRATTIQLRLIVALDSVSWSSPQHALTLCHGTFHNLVQSLNLSSPHRWLESPTSNFTHLQVADSLGVRVWNWGNWWLEAFVDCLVSSPDGLRGQTSDELPSEVCEDSTEL</sequence>
<gene>
    <name evidence="2" type="ORF">CBYS24578_00004879</name>
</gene>
<organism evidence="2 3">
    <name type="scientific">Clonostachys byssicola</name>
    <dbReference type="NCBI Taxonomy" id="160290"/>
    <lineage>
        <taxon>Eukaryota</taxon>
        <taxon>Fungi</taxon>
        <taxon>Dikarya</taxon>
        <taxon>Ascomycota</taxon>
        <taxon>Pezizomycotina</taxon>
        <taxon>Sordariomycetes</taxon>
        <taxon>Hypocreomycetidae</taxon>
        <taxon>Hypocreales</taxon>
        <taxon>Bionectriaceae</taxon>
        <taxon>Clonostachys</taxon>
    </lineage>
</organism>
<name>A0A9N9U1Z9_9HYPO</name>
<reference evidence="2" key="1">
    <citation type="submission" date="2021-10" db="EMBL/GenBank/DDBJ databases">
        <authorList>
            <person name="Piombo E."/>
        </authorList>
    </citation>
    <scope>NUCLEOTIDE SEQUENCE</scope>
</reference>
<dbReference type="AlphaFoldDB" id="A0A9N9U1Z9"/>
<protein>
    <submittedName>
        <fullName evidence="2">Uncharacterized protein</fullName>
    </submittedName>
</protein>
<feature type="compositionally biased region" description="Basic and acidic residues" evidence="1">
    <location>
        <begin position="1"/>
        <end position="11"/>
    </location>
</feature>
<dbReference type="EMBL" id="CABFNO020001301">
    <property type="protein sequence ID" value="CAG9979417.1"/>
    <property type="molecule type" value="Genomic_DNA"/>
</dbReference>
<evidence type="ECO:0000256" key="1">
    <source>
        <dbReference type="SAM" id="MobiDB-lite"/>
    </source>
</evidence>
<feature type="region of interest" description="Disordered" evidence="1">
    <location>
        <begin position="1"/>
        <end position="21"/>
    </location>
</feature>
<comment type="caution">
    <text evidence="2">The sequence shown here is derived from an EMBL/GenBank/DDBJ whole genome shotgun (WGS) entry which is preliminary data.</text>
</comment>